<dbReference type="EMBL" id="KZ305082">
    <property type="protein sequence ID" value="PIA28887.1"/>
    <property type="molecule type" value="Genomic_DNA"/>
</dbReference>
<dbReference type="AlphaFoldDB" id="A0A2G5CDH1"/>
<proteinExistence type="predicted"/>
<dbReference type="InParanoid" id="A0A2G5CDH1"/>
<organism evidence="1 2">
    <name type="scientific">Aquilegia coerulea</name>
    <name type="common">Rocky mountain columbine</name>
    <dbReference type="NCBI Taxonomy" id="218851"/>
    <lineage>
        <taxon>Eukaryota</taxon>
        <taxon>Viridiplantae</taxon>
        <taxon>Streptophyta</taxon>
        <taxon>Embryophyta</taxon>
        <taxon>Tracheophyta</taxon>
        <taxon>Spermatophyta</taxon>
        <taxon>Magnoliopsida</taxon>
        <taxon>Ranunculales</taxon>
        <taxon>Ranunculaceae</taxon>
        <taxon>Thalictroideae</taxon>
        <taxon>Aquilegia</taxon>
    </lineage>
</organism>
<gene>
    <name evidence="1" type="ORF">AQUCO_06500014v1</name>
</gene>
<keyword evidence="2" id="KW-1185">Reference proteome</keyword>
<evidence type="ECO:0000313" key="2">
    <source>
        <dbReference type="Proteomes" id="UP000230069"/>
    </source>
</evidence>
<evidence type="ECO:0000313" key="1">
    <source>
        <dbReference type="EMBL" id="PIA28887.1"/>
    </source>
</evidence>
<dbReference type="Proteomes" id="UP000230069">
    <property type="component" value="Unassembled WGS sequence"/>
</dbReference>
<name>A0A2G5CDH1_AQUCA</name>
<sequence length="89" mass="10180">MGSRAYLLVHYIHVGISHPSLDSLFLLFEWNWLFTSQIENRKKGKRKSYCIEVTCIHINGSNSFVCHDLLGFAASINEPLFLVNLAQIL</sequence>
<protein>
    <submittedName>
        <fullName evidence="1">Uncharacterized protein</fullName>
    </submittedName>
</protein>
<reference evidence="1 2" key="1">
    <citation type="submission" date="2017-09" db="EMBL/GenBank/DDBJ databases">
        <title>WGS assembly of Aquilegia coerulea Goldsmith.</title>
        <authorList>
            <person name="Hodges S."/>
            <person name="Kramer E."/>
            <person name="Nordborg M."/>
            <person name="Tomkins J."/>
            <person name="Borevitz J."/>
            <person name="Derieg N."/>
            <person name="Yan J."/>
            <person name="Mihaltcheva S."/>
            <person name="Hayes R.D."/>
            <person name="Rokhsar D."/>
        </authorList>
    </citation>
    <scope>NUCLEOTIDE SEQUENCE [LARGE SCALE GENOMIC DNA]</scope>
    <source>
        <strain evidence="2">cv. Goldsmith</strain>
    </source>
</reference>
<accession>A0A2G5CDH1</accession>